<dbReference type="Proteomes" id="UP000198781">
    <property type="component" value="Unassembled WGS sequence"/>
</dbReference>
<dbReference type="EMBL" id="FMZC01000002">
    <property type="protein sequence ID" value="SDC48324.1"/>
    <property type="molecule type" value="Genomic_DNA"/>
</dbReference>
<evidence type="ECO:0000313" key="2">
    <source>
        <dbReference type="Proteomes" id="UP000198781"/>
    </source>
</evidence>
<organism evidence="1 2">
    <name type="scientific">Paracidovorax valerianellae</name>
    <dbReference type="NCBI Taxonomy" id="187868"/>
    <lineage>
        <taxon>Bacteria</taxon>
        <taxon>Pseudomonadati</taxon>
        <taxon>Pseudomonadota</taxon>
        <taxon>Betaproteobacteria</taxon>
        <taxon>Burkholderiales</taxon>
        <taxon>Comamonadaceae</taxon>
        <taxon>Paracidovorax</taxon>
    </lineage>
</organism>
<reference evidence="1 2" key="1">
    <citation type="submission" date="2016-10" db="EMBL/GenBank/DDBJ databases">
        <authorList>
            <person name="de Groot N.N."/>
        </authorList>
    </citation>
    <scope>NUCLEOTIDE SEQUENCE [LARGE SCALE GENOMIC DNA]</scope>
    <source>
        <strain evidence="1 2">DSM 16619</strain>
    </source>
</reference>
<dbReference type="STRING" id="187868.SAMN05192589_102285"/>
<accession>A0A1G6LZ48</accession>
<dbReference type="AlphaFoldDB" id="A0A1G6LZ48"/>
<name>A0A1G6LZ48_9BURK</name>
<evidence type="ECO:0000313" key="1">
    <source>
        <dbReference type="EMBL" id="SDC48324.1"/>
    </source>
</evidence>
<proteinExistence type="predicted"/>
<protein>
    <submittedName>
        <fullName evidence="1">Uncharacterized protein</fullName>
    </submittedName>
</protein>
<dbReference type="RefSeq" id="WP_245711233.1">
    <property type="nucleotide sequence ID" value="NZ_FMZC01000002.1"/>
</dbReference>
<keyword evidence="2" id="KW-1185">Reference proteome</keyword>
<gene>
    <name evidence="1" type="ORF">SAMN05192589_102285</name>
</gene>
<sequence>MESDKKLARTAGRVLLRNGGLAAPGRSGALRWSPGAGALLAAAVLGGCATPDLPRDEAHAPSAQKTARAVQHWDVLASDVAERTVVKLRDWPPGEYPLYIVPAQGDGFDAGFRSLLMTRLVDRGITLSVQPTGVRMAVSTQVVQHQGGGVGAPPRVRLADGVAVVRDASGAYVPAPDVLLASGTARTEILVTTSIESNERVLARTSDVYSIDQGDLALYLPRVPAVVATPVKTWQVVP</sequence>